<keyword evidence="1" id="KW-0805">Transcription regulation</keyword>
<dbReference type="EMBL" id="VWXC01000015">
    <property type="protein sequence ID" value="NIG20760.1"/>
    <property type="molecule type" value="Genomic_DNA"/>
</dbReference>
<keyword evidence="2 4" id="KW-0238">DNA-binding</keyword>
<organism evidence="6 7">
    <name type="scientific">Candidatus Pantoea communis</name>
    <dbReference type="NCBI Taxonomy" id="2608354"/>
    <lineage>
        <taxon>Bacteria</taxon>
        <taxon>Pseudomonadati</taxon>
        <taxon>Pseudomonadota</taxon>
        <taxon>Gammaproteobacteria</taxon>
        <taxon>Enterobacterales</taxon>
        <taxon>Erwiniaceae</taxon>
        <taxon>Pantoea</taxon>
    </lineage>
</organism>
<dbReference type="SUPFAM" id="SSF48498">
    <property type="entry name" value="Tetracyclin repressor-like, C-terminal domain"/>
    <property type="match status" value="1"/>
</dbReference>
<dbReference type="Pfam" id="PF00440">
    <property type="entry name" value="TetR_N"/>
    <property type="match status" value="1"/>
</dbReference>
<evidence type="ECO:0000256" key="3">
    <source>
        <dbReference type="ARBA" id="ARBA00023163"/>
    </source>
</evidence>
<protein>
    <submittedName>
        <fullName evidence="6">TetR/AcrR family transcriptional regulator</fullName>
    </submittedName>
</protein>
<dbReference type="RefSeq" id="WP_034827664.1">
    <property type="nucleotide sequence ID" value="NZ_VWXC01000015.1"/>
</dbReference>
<name>A0ABX0RT28_9GAMM</name>
<accession>A0ABX0RT28</accession>
<evidence type="ECO:0000259" key="5">
    <source>
        <dbReference type="PROSITE" id="PS50977"/>
    </source>
</evidence>
<keyword evidence="7" id="KW-1185">Reference proteome</keyword>
<dbReference type="PROSITE" id="PS50977">
    <property type="entry name" value="HTH_TETR_2"/>
    <property type="match status" value="1"/>
</dbReference>
<dbReference type="InterPro" id="IPR036271">
    <property type="entry name" value="Tet_transcr_reg_TetR-rel_C_sf"/>
</dbReference>
<dbReference type="InterPro" id="IPR009057">
    <property type="entry name" value="Homeodomain-like_sf"/>
</dbReference>
<reference evidence="6 7" key="1">
    <citation type="journal article" date="2019" name="bioRxiv">
        <title>Bacteria contribute to plant secondary compound degradation in a generalist herbivore system.</title>
        <authorList>
            <person name="Francoeur C.B."/>
            <person name="Khadempour L."/>
            <person name="Moreira-Soto R.D."/>
            <person name="Gotting K."/>
            <person name="Book A.J."/>
            <person name="Pinto-Tomas A.A."/>
            <person name="Keefover-Ring K."/>
            <person name="Currie C.R."/>
        </authorList>
    </citation>
    <scope>NUCLEOTIDE SEQUENCE [LARGE SCALE GENOMIC DNA]</scope>
    <source>
        <strain evidence="6">Al-1710</strain>
    </source>
</reference>
<sequence length="196" mass="21448">MTTKTSRTPGRPRKFDAEQAVCIAQNLFHSCGYDKVSVGDLTKAFGINPPSFYAAFGSKLGLYRLVLDRYAQNGAISFKALLRHDRPVAECLSAVLDEAASRYAADPEATGCLVLEGIHSDDLSAREVACGFHTAAEKMFHAYIAERYPEQAVRITDFMVTIMSGLSARSRQGASVERLRETARLAGQMLVQLLPV</sequence>
<dbReference type="PANTHER" id="PTHR47506:SF1">
    <property type="entry name" value="HTH-TYPE TRANSCRIPTIONAL REGULATOR YJDC"/>
    <property type="match status" value="1"/>
</dbReference>
<dbReference type="Gene3D" id="1.10.357.10">
    <property type="entry name" value="Tetracycline Repressor, domain 2"/>
    <property type="match status" value="1"/>
</dbReference>
<dbReference type="InterPro" id="IPR023772">
    <property type="entry name" value="DNA-bd_HTH_TetR-type_CS"/>
</dbReference>
<dbReference type="SUPFAM" id="SSF46689">
    <property type="entry name" value="Homeodomain-like"/>
    <property type="match status" value="1"/>
</dbReference>
<dbReference type="PANTHER" id="PTHR47506">
    <property type="entry name" value="TRANSCRIPTIONAL REGULATORY PROTEIN"/>
    <property type="match status" value="1"/>
</dbReference>
<dbReference type="InterPro" id="IPR001647">
    <property type="entry name" value="HTH_TetR"/>
</dbReference>
<evidence type="ECO:0000256" key="1">
    <source>
        <dbReference type="ARBA" id="ARBA00023015"/>
    </source>
</evidence>
<evidence type="ECO:0000256" key="4">
    <source>
        <dbReference type="PROSITE-ProRule" id="PRU00335"/>
    </source>
</evidence>
<comment type="caution">
    <text evidence="6">The sequence shown here is derived from an EMBL/GenBank/DDBJ whole genome shotgun (WGS) entry which is preliminary data.</text>
</comment>
<evidence type="ECO:0000313" key="6">
    <source>
        <dbReference type="EMBL" id="NIG20760.1"/>
    </source>
</evidence>
<feature type="DNA-binding region" description="H-T-H motif" evidence="4">
    <location>
        <begin position="37"/>
        <end position="56"/>
    </location>
</feature>
<proteinExistence type="predicted"/>
<dbReference type="PROSITE" id="PS01081">
    <property type="entry name" value="HTH_TETR_1"/>
    <property type="match status" value="1"/>
</dbReference>
<keyword evidence="3" id="KW-0804">Transcription</keyword>
<gene>
    <name evidence="6" type="ORF">F3J37_18950</name>
</gene>
<dbReference type="Gene3D" id="1.10.10.60">
    <property type="entry name" value="Homeodomain-like"/>
    <property type="match status" value="1"/>
</dbReference>
<evidence type="ECO:0000313" key="7">
    <source>
        <dbReference type="Proteomes" id="UP001515780"/>
    </source>
</evidence>
<feature type="domain" description="HTH tetR-type" evidence="5">
    <location>
        <begin position="14"/>
        <end position="74"/>
    </location>
</feature>
<dbReference type="Proteomes" id="UP001515780">
    <property type="component" value="Unassembled WGS sequence"/>
</dbReference>
<evidence type="ECO:0000256" key="2">
    <source>
        <dbReference type="ARBA" id="ARBA00023125"/>
    </source>
</evidence>